<evidence type="ECO:0000313" key="3">
    <source>
        <dbReference type="Proteomes" id="UP000182375"/>
    </source>
</evidence>
<feature type="compositionally biased region" description="Low complexity" evidence="1">
    <location>
        <begin position="135"/>
        <end position="148"/>
    </location>
</feature>
<feature type="compositionally biased region" description="Pro residues" evidence="1">
    <location>
        <begin position="173"/>
        <end position="183"/>
    </location>
</feature>
<evidence type="ECO:0000313" key="2">
    <source>
        <dbReference type="EMBL" id="SEC02781.1"/>
    </source>
</evidence>
<gene>
    <name evidence="2" type="ORF">SAMN04490357_0998</name>
</gene>
<evidence type="ECO:0000256" key="1">
    <source>
        <dbReference type="SAM" id="MobiDB-lite"/>
    </source>
</evidence>
<dbReference type="AlphaFoldDB" id="A0A1H4P5P1"/>
<reference evidence="2 3" key="1">
    <citation type="submission" date="2016-10" db="EMBL/GenBank/DDBJ databases">
        <authorList>
            <person name="de Groot N.N."/>
        </authorList>
    </citation>
    <scope>NUCLEOTIDE SEQUENCE [LARGE SCALE GENOMIC DNA]</scope>
    <source>
        <strain evidence="2 3">DSM 40306</strain>
    </source>
</reference>
<organism evidence="2 3">
    <name type="scientific">Streptomyces misionensis</name>
    <dbReference type="NCBI Taxonomy" id="67331"/>
    <lineage>
        <taxon>Bacteria</taxon>
        <taxon>Bacillati</taxon>
        <taxon>Actinomycetota</taxon>
        <taxon>Actinomycetes</taxon>
        <taxon>Kitasatosporales</taxon>
        <taxon>Streptomycetaceae</taxon>
        <taxon>Streptomyces</taxon>
    </lineage>
</organism>
<feature type="region of interest" description="Disordered" evidence="1">
    <location>
        <begin position="97"/>
        <end position="196"/>
    </location>
</feature>
<dbReference type="Pfam" id="PF13730">
    <property type="entry name" value="HTH_36"/>
    <property type="match status" value="1"/>
</dbReference>
<dbReference type="Proteomes" id="UP000182375">
    <property type="component" value="Unassembled WGS sequence"/>
</dbReference>
<name>A0A1H4P5P1_9ACTN</name>
<dbReference type="EMBL" id="FNTD01000004">
    <property type="protein sequence ID" value="SEC02781.1"/>
    <property type="molecule type" value="Genomic_DNA"/>
</dbReference>
<dbReference type="GeneID" id="95510243"/>
<protein>
    <submittedName>
        <fullName evidence="2">Helix-turn-helix domain-containing protein</fullName>
    </submittedName>
</protein>
<sequence>MSLEATVWALKYAPPMPPQLLGTLFGLADHADKQGRGAYPSVRTLAAYACKTERSVQRDLKELLKLNLIRPGDPAVAAHIPAERRPAVYDLAVENTVPGGRAGDDEATQASRVTLTSSRARGGRKNTAHPKSEVTSTSGVTPTSPPDTHVTPGVTPTSEWGDAHVATGVTPTSPKPSFEPPTNRPLNRGVDEPVDNTAPGAALAAWPEGPPAPIDTDGFTVTDAMRRWANDVHPHVNLAHSTQQFISHYRSTGTRRRNWPEAWRKWIAEDADRGARRPGNVFHLPTGQTLTGTDAKVAGWMAIAEQLRQEGDSA</sequence>
<feature type="compositionally biased region" description="Polar residues" evidence="1">
    <location>
        <begin position="108"/>
        <end position="119"/>
    </location>
</feature>
<dbReference type="RefSeq" id="WP_074990915.1">
    <property type="nucleotide sequence ID" value="NZ_FNTD01000004.1"/>
</dbReference>
<dbReference type="STRING" id="67331.SAMN04490357_0998"/>
<accession>A0A1H4P5P1</accession>
<proteinExistence type="predicted"/>